<evidence type="ECO:0000313" key="3">
    <source>
        <dbReference type="EMBL" id="KNE65505.1"/>
    </source>
</evidence>
<feature type="compositionally biased region" description="Basic and acidic residues" evidence="2">
    <location>
        <begin position="87"/>
        <end position="97"/>
    </location>
</feature>
<dbReference type="GO" id="GO:0005874">
    <property type="term" value="C:microtubule"/>
    <property type="evidence" value="ECO:0007669"/>
    <property type="project" value="InterPro"/>
</dbReference>
<feature type="compositionally biased region" description="Pro residues" evidence="2">
    <location>
        <begin position="148"/>
        <end position="165"/>
    </location>
</feature>
<evidence type="ECO:0000256" key="2">
    <source>
        <dbReference type="SAM" id="MobiDB-lite"/>
    </source>
</evidence>
<protein>
    <submittedName>
        <fullName evidence="3">Uncharacterized protein</fullName>
    </submittedName>
</protein>
<feature type="compositionally biased region" description="Low complexity" evidence="2">
    <location>
        <begin position="166"/>
        <end position="175"/>
    </location>
</feature>
<dbReference type="PANTHER" id="PTHR21616">
    <property type="entry name" value="CENTROSOME SPINDLE POLE ASSOCIATED PROTEIN"/>
    <property type="match status" value="1"/>
</dbReference>
<dbReference type="PRINTS" id="PR01217">
    <property type="entry name" value="PRICHEXTENSN"/>
</dbReference>
<feature type="compositionally biased region" description="Low complexity" evidence="2">
    <location>
        <begin position="135"/>
        <end position="147"/>
    </location>
</feature>
<evidence type="ECO:0000256" key="1">
    <source>
        <dbReference type="SAM" id="Coils"/>
    </source>
</evidence>
<dbReference type="InterPro" id="IPR026708">
    <property type="entry name" value="CSPP1"/>
</dbReference>
<feature type="compositionally biased region" description="Gly residues" evidence="2">
    <location>
        <begin position="74"/>
        <end position="83"/>
    </location>
</feature>
<feature type="compositionally biased region" description="Pro residues" evidence="2">
    <location>
        <begin position="237"/>
        <end position="262"/>
    </location>
</feature>
<dbReference type="VEuPathDB" id="FungiDB:AMAG_11123"/>
<reference evidence="4" key="2">
    <citation type="submission" date="2009-11" db="EMBL/GenBank/DDBJ databases">
        <title>The Genome Sequence of Allomyces macrogynus strain ATCC 38327.</title>
        <authorList>
            <consortium name="The Broad Institute Genome Sequencing Platform"/>
            <person name="Russ C."/>
            <person name="Cuomo C."/>
            <person name="Shea T."/>
            <person name="Young S.K."/>
            <person name="Zeng Q."/>
            <person name="Koehrsen M."/>
            <person name="Haas B."/>
            <person name="Borodovsky M."/>
            <person name="Guigo R."/>
            <person name="Alvarado L."/>
            <person name="Berlin A."/>
            <person name="Borenstein D."/>
            <person name="Chen Z."/>
            <person name="Engels R."/>
            <person name="Freedman E."/>
            <person name="Gellesch M."/>
            <person name="Goldberg J."/>
            <person name="Griggs A."/>
            <person name="Gujja S."/>
            <person name="Heiman D."/>
            <person name="Hepburn T."/>
            <person name="Howarth C."/>
            <person name="Jen D."/>
            <person name="Larson L."/>
            <person name="Lewis B."/>
            <person name="Mehta T."/>
            <person name="Park D."/>
            <person name="Pearson M."/>
            <person name="Roberts A."/>
            <person name="Saif S."/>
            <person name="Shenoy N."/>
            <person name="Sisk P."/>
            <person name="Stolte C."/>
            <person name="Sykes S."/>
            <person name="Walk T."/>
            <person name="White J."/>
            <person name="Yandava C."/>
            <person name="Burger G."/>
            <person name="Gray M.W."/>
            <person name="Holland P.W.H."/>
            <person name="King N."/>
            <person name="Lang F.B.F."/>
            <person name="Roger A.J."/>
            <person name="Ruiz-Trillo I."/>
            <person name="Lander E."/>
            <person name="Nusbaum C."/>
        </authorList>
    </citation>
    <scope>NUCLEOTIDE SEQUENCE [LARGE SCALE GENOMIC DNA]</scope>
    <source>
        <strain evidence="4">ATCC 38327</strain>
    </source>
</reference>
<feature type="compositionally biased region" description="Basic residues" evidence="2">
    <location>
        <begin position="637"/>
        <end position="646"/>
    </location>
</feature>
<dbReference type="PANTHER" id="PTHR21616:SF2">
    <property type="entry name" value="CENTROSOME AND SPINDLE POLE-ASSOCIATED PROTEIN 1"/>
    <property type="match status" value="1"/>
</dbReference>
<feature type="compositionally biased region" description="Low complexity" evidence="2">
    <location>
        <begin position="273"/>
        <end position="286"/>
    </location>
</feature>
<keyword evidence="4" id="KW-1185">Reference proteome</keyword>
<feature type="region of interest" description="Disordered" evidence="2">
    <location>
        <begin position="318"/>
        <end position="351"/>
    </location>
</feature>
<dbReference type="OrthoDB" id="10044099at2759"/>
<feature type="compositionally biased region" description="Pro residues" evidence="2">
    <location>
        <begin position="207"/>
        <end position="224"/>
    </location>
</feature>
<dbReference type="Proteomes" id="UP000054350">
    <property type="component" value="Unassembled WGS sequence"/>
</dbReference>
<name>A0A0L0ST05_ALLM3</name>
<feature type="compositionally biased region" description="Low complexity" evidence="2">
    <location>
        <begin position="595"/>
        <end position="619"/>
    </location>
</feature>
<feature type="region of interest" description="Disordered" evidence="2">
    <location>
        <begin position="877"/>
        <end position="908"/>
    </location>
</feature>
<dbReference type="GO" id="GO:0032467">
    <property type="term" value="P:positive regulation of cytokinesis"/>
    <property type="evidence" value="ECO:0007669"/>
    <property type="project" value="InterPro"/>
</dbReference>
<feature type="compositionally biased region" description="Basic and acidic residues" evidence="2">
    <location>
        <begin position="318"/>
        <end position="337"/>
    </location>
</feature>
<sequence>MFLSASPPAPRGPRRGTNNANADSARDDMRQFLALQAKLPRTTRRSRVADDVGVSRTAALAAHVGDSARSDLRGFGGGGGGGAVRAPWDRSDAEDGRRRRPGSSGTRRANGIAVAAEGSNGPTGDPLAPKPFWMSSTSAPAPATTTTQPPPASQPYAMPPPPPHAMYPGYPGYAPYAPPPPTGPNGQAAFPYYPPYPMYPMPYPYGAPPPPPPMVAPPPAPPVGYPYSTPASYPYSDPAPPPVAAPPARPTWRDPSPPPPPAVNSRAGRRRFASPSPAPTTRAADPFNPDPEPSTIRAKQAAYLRDLEAQVLLKRQRADKDAELRRILDERKDREAESYNPFGRGGAGAPLRDAEGGLVTNRAQAAAMAAAEAKAREEVAGGGGRRSVMGGGGGMGDYVGAPVPAVGNGNSQLQQLLASLAGTGAGTATGLPANVVGSLQALLLQQQQQQQHQQQLAVPGLTLGLASPGLTNPLAALSIPNLAGVAPAPVTAAAAPTTTLPTTTSSDALPWLRDDARAKQLAAQQKLQDALKEQIAAKERAKAEELARQQREEAAELARLHAEQEELKRKHEMELEADRAREEAEAAAKIKGKAKQAATAADAGSGARPAAAAAAAAVVDPKEEAMRSKAEEEALKRRNKHVRARAGTKPESSSSPAPPDSPPPPAAPFRSSSPPIPTLRKQWQQTTGEPLPGTSPDDDAPGPYSLPTGAGPYSLPPGAGPTSLPPGASLPTAPAPRPSSSSAGVKVTERGVARAPSTTLRRRASQVAMVTDRSRSPPLPAIAAAAAAAGMGRSAAPTPAPPLVAAHAARSAAPTPAPHSSDVVDRLQALRAELEREQRRVERDLQQGPTAAPAAPAGGLARTRTVRRPWSEAASLAAGSQFVPGPSAGWNEQEPAAATERSHRPLSRGSTLNLDYIETVNAARMARLRALEQMTAGDLPMAR</sequence>
<feature type="region of interest" description="Disordered" evidence="2">
    <location>
        <begin position="838"/>
        <end position="864"/>
    </location>
</feature>
<dbReference type="GO" id="GO:0000922">
    <property type="term" value="C:spindle pole"/>
    <property type="evidence" value="ECO:0007669"/>
    <property type="project" value="InterPro"/>
</dbReference>
<feature type="region of interest" description="Disordered" evidence="2">
    <location>
        <begin position="595"/>
        <end position="776"/>
    </location>
</feature>
<keyword evidence="1" id="KW-0175">Coiled coil</keyword>
<feature type="region of interest" description="Disordered" evidence="2">
    <location>
        <begin position="61"/>
        <end position="189"/>
    </location>
</feature>
<dbReference type="AlphaFoldDB" id="A0A0L0ST05"/>
<gene>
    <name evidence="3" type="ORF">AMAG_11123</name>
</gene>
<reference evidence="3 4" key="1">
    <citation type="submission" date="2009-11" db="EMBL/GenBank/DDBJ databases">
        <title>Annotation of Allomyces macrogynus ATCC 38327.</title>
        <authorList>
            <consortium name="The Broad Institute Genome Sequencing Platform"/>
            <person name="Russ C."/>
            <person name="Cuomo C."/>
            <person name="Burger G."/>
            <person name="Gray M.W."/>
            <person name="Holland P.W.H."/>
            <person name="King N."/>
            <person name="Lang F.B.F."/>
            <person name="Roger A.J."/>
            <person name="Ruiz-Trillo I."/>
            <person name="Young S.K."/>
            <person name="Zeng Q."/>
            <person name="Gargeya S."/>
            <person name="Fitzgerald M."/>
            <person name="Haas B."/>
            <person name="Abouelleil A."/>
            <person name="Alvarado L."/>
            <person name="Arachchi H.M."/>
            <person name="Berlin A."/>
            <person name="Chapman S.B."/>
            <person name="Gearin G."/>
            <person name="Goldberg J."/>
            <person name="Griggs A."/>
            <person name="Gujja S."/>
            <person name="Hansen M."/>
            <person name="Heiman D."/>
            <person name="Howarth C."/>
            <person name="Larimer J."/>
            <person name="Lui A."/>
            <person name="MacDonald P.J.P."/>
            <person name="McCowen C."/>
            <person name="Montmayeur A."/>
            <person name="Murphy C."/>
            <person name="Neiman D."/>
            <person name="Pearson M."/>
            <person name="Priest M."/>
            <person name="Roberts A."/>
            <person name="Saif S."/>
            <person name="Shea T."/>
            <person name="Sisk P."/>
            <person name="Stolte C."/>
            <person name="Sykes S."/>
            <person name="Wortman J."/>
            <person name="Nusbaum C."/>
            <person name="Birren B."/>
        </authorList>
    </citation>
    <scope>NUCLEOTIDE SEQUENCE [LARGE SCALE GENOMIC DNA]</scope>
    <source>
        <strain evidence="3 4">ATCC 38327</strain>
    </source>
</reference>
<feature type="compositionally biased region" description="Basic and acidic residues" evidence="2">
    <location>
        <begin position="620"/>
        <end position="636"/>
    </location>
</feature>
<dbReference type="OMA" id="IRQSAHE"/>
<dbReference type="STRING" id="578462.A0A0L0ST05"/>
<proteinExistence type="predicted"/>
<evidence type="ECO:0000313" key="4">
    <source>
        <dbReference type="Proteomes" id="UP000054350"/>
    </source>
</evidence>
<feature type="compositionally biased region" description="Low complexity" evidence="2">
    <location>
        <begin position="846"/>
        <end position="863"/>
    </location>
</feature>
<feature type="compositionally biased region" description="Low complexity" evidence="2">
    <location>
        <begin position="225"/>
        <end position="236"/>
    </location>
</feature>
<feature type="region of interest" description="Disordered" evidence="2">
    <location>
        <begin position="207"/>
        <end position="298"/>
    </location>
</feature>
<dbReference type="eggNOG" id="ENOG502R9K5">
    <property type="taxonomic scope" value="Eukaryota"/>
</dbReference>
<feature type="coiled-coil region" evidence="1">
    <location>
        <begin position="513"/>
        <end position="590"/>
    </location>
</feature>
<accession>A0A0L0ST05</accession>
<organism evidence="3 4">
    <name type="scientific">Allomyces macrogynus (strain ATCC 38327)</name>
    <name type="common">Allomyces javanicus var. macrogynus</name>
    <dbReference type="NCBI Taxonomy" id="578462"/>
    <lineage>
        <taxon>Eukaryota</taxon>
        <taxon>Fungi</taxon>
        <taxon>Fungi incertae sedis</taxon>
        <taxon>Blastocladiomycota</taxon>
        <taxon>Blastocladiomycetes</taxon>
        <taxon>Blastocladiales</taxon>
        <taxon>Blastocladiaceae</taxon>
        <taxon>Allomyces</taxon>
    </lineage>
</organism>
<feature type="compositionally biased region" description="Pro residues" evidence="2">
    <location>
        <begin position="656"/>
        <end position="667"/>
    </location>
</feature>
<dbReference type="EMBL" id="GG745347">
    <property type="protein sequence ID" value="KNE65505.1"/>
    <property type="molecule type" value="Genomic_DNA"/>
</dbReference>
<feature type="region of interest" description="Disordered" evidence="2">
    <location>
        <begin position="1"/>
        <end position="28"/>
    </location>
</feature>